<organism evidence="4 5">
    <name type="scientific">Arthrobacter oryzae</name>
    <dbReference type="NCBI Taxonomy" id="409290"/>
    <lineage>
        <taxon>Bacteria</taxon>
        <taxon>Bacillati</taxon>
        <taxon>Actinomycetota</taxon>
        <taxon>Actinomycetes</taxon>
        <taxon>Micrococcales</taxon>
        <taxon>Micrococcaceae</taxon>
        <taxon>Arthrobacter</taxon>
    </lineage>
</organism>
<dbReference type="PANTHER" id="PTHR33744">
    <property type="entry name" value="CARBOHYDRATE DIACID REGULATOR"/>
    <property type="match status" value="1"/>
</dbReference>
<dbReference type="InterPro" id="IPR025736">
    <property type="entry name" value="PucR_C-HTH_dom"/>
</dbReference>
<dbReference type="Pfam" id="PF07905">
    <property type="entry name" value="PucR"/>
    <property type="match status" value="1"/>
</dbReference>
<reference evidence="4 5" key="1">
    <citation type="submission" date="2018-10" db="EMBL/GenBank/DDBJ databases">
        <title>Genomic Encyclopedia of Type Strains, Phase IV (KMG-IV): sequencing the most valuable type-strain genomes for metagenomic binning, comparative biology and taxonomic classification.</title>
        <authorList>
            <person name="Goeker M."/>
        </authorList>
    </citation>
    <scope>NUCLEOTIDE SEQUENCE [LARGE SCALE GENOMIC DNA]</scope>
    <source>
        <strain evidence="4 5">DSM 25586</strain>
    </source>
</reference>
<feature type="domain" description="Purine catabolism PurC-like" evidence="2">
    <location>
        <begin position="46"/>
        <end position="148"/>
    </location>
</feature>
<evidence type="ECO:0000256" key="1">
    <source>
        <dbReference type="SAM" id="MobiDB-lite"/>
    </source>
</evidence>
<evidence type="ECO:0000313" key="4">
    <source>
        <dbReference type="EMBL" id="RKR19373.1"/>
    </source>
</evidence>
<dbReference type="Pfam" id="PF13556">
    <property type="entry name" value="HTH_30"/>
    <property type="match status" value="1"/>
</dbReference>
<evidence type="ECO:0000259" key="3">
    <source>
        <dbReference type="Pfam" id="PF13556"/>
    </source>
</evidence>
<dbReference type="AlphaFoldDB" id="A0A495ERU6"/>
<feature type="region of interest" description="Disordered" evidence="1">
    <location>
        <begin position="569"/>
        <end position="613"/>
    </location>
</feature>
<accession>A0A495ERU6</accession>
<sequence length="613" mass="64861">MHRLFERGPGGRKARNGAAAVTGEDPERLGFVTLSQFLRQLPALGVLHDGGNGDERLRWVEPSELDDPTPYLLDGEFLLTAGLPFVGDGGGQGPVDAYVRRLVEARVGALGFGLEPYFEAVPDAVVRACRQHNLTLVAIPGNIPFAALGLEFSRLLESDNAKTFRQLADTNRQLMRAVLSARPEHELLAALVQRVPVWAVLVGADGRVRARGSGNPRGPHAAGAAAGTVPGVDPAVLQPLLARLLAGSGPRVEMDSFDAAGSSLVFGYPLRSTRDANLGALVLGTDAPLTPAQNSVVFTAVGLLELLVRQRTSGSLAPSQLATALLLHPESVATGTARQVNGLKDLLAQSISSTRSGQLRVIQGIRADAGAGGDRAATGQRHTGEGPVRELLEWRRLFDTKLVEHTDYGFAAITRLKVDDALLAEVERLGWRLVIGAGTEFANLAEAYQLATSLRNRVQTSRRSVRAEDVTWSVAGLLGSEAGTMLADRLLAPVLALEPERRDALLGILRAWLGENGSWDATAKATGLHRNSVRRQIGVIAELLGLDLNQAQARAELWIALQYIDPHHQDSPDVPGTGIRPAPPAGAVASAASPVPAAAPGPAAPAGQMPQER</sequence>
<dbReference type="RefSeq" id="WP_120953451.1">
    <property type="nucleotide sequence ID" value="NZ_RBIR01000004.1"/>
</dbReference>
<dbReference type="EMBL" id="RBIR01000004">
    <property type="protein sequence ID" value="RKR19373.1"/>
    <property type="molecule type" value="Genomic_DNA"/>
</dbReference>
<dbReference type="InterPro" id="IPR051448">
    <property type="entry name" value="CdaR-like_regulators"/>
</dbReference>
<dbReference type="Proteomes" id="UP000276055">
    <property type="component" value="Unassembled WGS sequence"/>
</dbReference>
<dbReference type="Gene3D" id="1.10.10.2840">
    <property type="entry name" value="PucR C-terminal helix-turn-helix domain"/>
    <property type="match status" value="1"/>
</dbReference>
<evidence type="ECO:0000259" key="2">
    <source>
        <dbReference type="Pfam" id="PF07905"/>
    </source>
</evidence>
<dbReference type="InterPro" id="IPR042070">
    <property type="entry name" value="PucR_C-HTH_sf"/>
</dbReference>
<feature type="domain" description="PucR C-terminal helix-turn-helix" evidence="3">
    <location>
        <begin position="505"/>
        <end position="562"/>
    </location>
</feature>
<evidence type="ECO:0000313" key="5">
    <source>
        <dbReference type="Proteomes" id="UP000276055"/>
    </source>
</evidence>
<protein>
    <submittedName>
        <fullName evidence="4">Purine catabolism regulator</fullName>
    </submittedName>
</protein>
<comment type="caution">
    <text evidence="4">The sequence shown here is derived from an EMBL/GenBank/DDBJ whole genome shotgun (WGS) entry which is preliminary data.</text>
</comment>
<gene>
    <name evidence="4" type="ORF">C8D78_2118</name>
</gene>
<feature type="compositionally biased region" description="Low complexity" evidence="1">
    <location>
        <begin position="585"/>
        <end position="596"/>
    </location>
</feature>
<proteinExistence type="predicted"/>
<dbReference type="PANTHER" id="PTHR33744:SF1">
    <property type="entry name" value="DNA-BINDING TRANSCRIPTIONAL ACTIVATOR ADER"/>
    <property type="match status" value="1"/>
</dbReference>
<name>A0A495ERU6_9MICC</name>
<feature type="region of interest" description="Disordered" evidence="1">
    <location>
        <begin position="1"/>
        <end position="21"/>
    </location>
</feature>
<dbReference type="OrthoDB" id="8450798at2"/>
<dbReference type="InterPro" id="IPR012914">
    <property type="entry name" value="PucR_dom"/>
</dbReference>